<dbReference type="AlphaFoldDB" id="A0AAV1GCH7"/>
<protein>
    <submittedName>
        <fullName evidence="3">Uncharacterized protein LOC117831078 isoform X1</fullName>
    </submittedName>
</protein>
<feature type="chain" id="PRO_5043807725" evidence="2">
    <location>
        <begin position="22"/>
        <end position="216"/>
    </location>
</feature>
<gene>
    <name evidence="3" type="ORF">XNOV1_A023671</name>
</gene>
<sequence>MRMCQLLQLTVVLVGLCQAHSAPPTTVSHNAGMVPVAQVRMLSLGLAHLLQGVKESAKWLEQQGEQVEAELDGAVRGVESLRKQNFQAGRTRRQVRKDLQILRARGDRLWRTVKDLQKGLEDLELEHGDIQQQMDRIFQQMKSLSEPRSRGKSQLDISSVKDVIAKQARQLNSLTSAVSAQDGMIDRRQKHIEHLEKQVSKRLPAALRAESDSDTV</sequence>
<evidence type="ECO:0000313" key="4">
    <source>
        <dbReference type="Proteomes" id="UP001178508"/>
    </source>
</evidence>
<dbReference type="Proteomes" id="UP001178508">
    <property type="component" value="Chromosome 13"/>
</dbReference>
<name>A0AAV1GCH7_XYRNO</name>
<reference evidence="3" key="1">
    <citation type="submission" date="2023-08" db="EMBL/GenBank/DDBJ databases">
        <authorList>
            <person name="Alioto T."/>
            <person name="Alioto T."/>
            <person name="Gomez Garrido J."/>
        </authorList>
    </citation>
    <scope>NUCLEOTIDE SEQUENCE</scope>
</reference>
<evidence type="ECO:0000313" key="3">
    <source>
        <dbReference type="EMBL" id="CAJ1070855.1"/>
    </source>
</evidence>
<feature type="signal peptide" evidence="2">
    <location>
        <begin position="1"/>
        <end position="21"/>
    </location>
</feature>
<dbReference type="Gene3D" id="1.10.287.1490">
    <property type="match status" value="1"/>
</dbReference>
<feature type="coiled-coil region" evidence="1">
    <location>
        <begin position="113"/>
        <end position="140"/>
    </location>
</feature>
<dbReference type="EMBL" id="OY660876">
    <property type="protein sequence ID" value="CAJ1070855.1"/>
    <property type="molecule type" value="Genomic_DNA"/>
</dbReference>
<organism evidence="3 4">
    <name type="scientific">Xyrichtys novacula</name>
    <name type="common">Pearly razorfish</name>
    <name type="synonym">Hemipteronotus novacula</name>
    <dbReference type="NCBI Taxonomy" id="13765"/>
    <lineage>
        <taxon>Eukaryota</taxon>
        <taxon>Metazoa</taxon>
        <taxon>Chordata</taxon>
        <taxon>Craniata</taxon>
        <taxon>Vertebrata</taxon>
        <taxon>Euteleostomi</taxon>
        <taxon>Actinopterygii</taxon>
        <taxon>Neopterygii</taxon>
        <taxon>Teleostei</taxon>
        <taxon>Neoteleostei</taxon>
        <taxon>Acanthomorphata</taxon>
        <taxon>Eupercaria</taxon>
        <taxon>Labriformes</taxon>
        <taxon>Labridae</taxon>
        <taxon>Xyrichtys</taxon>
    </lineage>
</organism>
<keyword evidence="2" id="KW-0732">Signal</keyword>
<keyword evidence="1" id="KW-0175">Coiled coil</keyword>
<accession>A0AAV1GCH7</accession>
<evidence type="ECO:0000256" key="2">
    <source>
        <dbReference type="SAM" id="SignalP"/>
    </source>
</evidence>
<keyword evidence="4" id="KW-1185">Reference proteome</keyword>
<proteinExistence type="predicted"/>
<evidence type="ECO:0000256" key="1">
    <source>
        <dbReference type="SAM" id="Coils"/>
    </source>
</evidence>